<evidence type="ECO:0000313" key="3">
    <source>
        <dbReference type="Proteomes" id="UP001374584"/>
    </source>
</evidence>
<gene>
    <name evidence="2" type="ORF">VNO80_24704</name>
</gene>
<protein>
    <submittedName>
        <fullName evidence="2">Uncharacterized protein</fullName>
    </submittedName>
</protein>
<name>A0AAN9QLA1_PHACN</name>
<reference evidence="2 3" key="1">
    <citation type="submission" date="2024-01" db="EMBL/GenBank/DDBJ databases">
        <title>The genomes of 5 underutilized Papilionoideae crops provide insights into root nodulation and disease resistanc.</title>
        <authorList>
            <person name="Jiang F."/>
        </authorList>
    </citation>
    <scope>NUCLEOTIDE SEQUENCE [LARGE SCALE GENOMIC DNA]</scope>
    <source>
        <strain evidence="2">JINMINGXINNONG_FW02</strain>
        <tissue evidence="2">Leaves</tissue>
    </source>
</reference>
<dbReference type="Proteomes" id="UP001374584">
    <property type="component" value="Unassembled WGS sequence"/>
</dbReference>
<organism evidence="2 3">
    <name type="scientific">Phaseolus coccineus</name>
    <name type="common">Scarlet runner bean</name>
    <name type="synonym">Phaseolus multiflorus</name>
    <dbReference type="NCBI Taxonomy" id="3886"/>
    <lineage>
        <taxon>Eukaryota</taxon>
        <taxon>Viridiplantae</taxon>
        <taxon>Streptophyta</taxon>
        <taxon>Embryophyta</taxon>
        <taxon>Tracheophyta</taxon>
        <taxon>Spermatophyta</taxon>
        <taxon>Magnoliopsida</taxon>
        <taxon>eudicotyledons</taxon>
        <taxon>Gunneridae</taxon>
        <taxon>Pentapetalae</taxon>
        <taxon>rosids</taxon>
        <taxon>fabids</taxon>
        <taxon>Fabales</taxon>
        <taxon>Fabaceae</taxon>
        <taxon>Papilionoideae</taxon>
        <taxon>50 kb inversion clade</taxon>
        <taxon>NPAAA clade</taxon>
        <taxon>indigoferoid/millettioid clade</taxon>
        <taxon>Phaseoleae</taxon>
        <taxon>Phaseolus</taxon>
    </lineage>
</organism>
<dbReference type="EMBL" id="JAYMYR010000009">
    <property type="protein sequence ID" value="KAK7341765.1"/>
    <property type="molecule type" value="Genomic_DNA"/>
</dbReference>
<dbReference type="PANTHER" id="PTHR37721:SF1">
    <property type="entry name" value="OS05G0464200 PROTEIN"/>
    <property type="match status" value="1"/>
</dbReference>
<feature type="region of interest" description="Disordered" evidence="1">
    <location>
        <begin position="41"/>
        <end position="70"/>
    </location>
</feature>
<proteinExistence type="predicted"/>
<comment type="caution">
    <text evidence="2">The sequence shown here is derived from an EMBL/GenBank/DDBJ whole genome shotgun (WGS) entry which is preliminary data.</text>
</comment>
<evidence type="ECO:0000313" key="2">
    <source>
        <dbReference type="EMBL" id="KAK7341765.1"/>
    </source>
</evidence>
<dbReference type="PANTHER" id="PTHR37721">
    <property type="entry name" value="OS05G0464200 PROTEIN"/>
    <property type="match status" value="1"/>
</dbReference>
<evidence type="ECO:0000256" key="1">
    <source>
        <dbReference type="SAM" id="MobiDB-lite"/>
    </source>
</evidence>
<dbReference type="AlphaFoldDB" id="A0AAN9QLA1"/>
<accession>A0AAN9QLA1</accession>
<sequence length="70" mass="7577">METNNSTADHNPKPSFPPRRRGQIKAQIFASLVKFVVTSFSKDEKYKGDNNGGGSAKSTPPPSDYSSDTS</sequence>
<feature type="region of interest" description="Disordered" evidence="1">
    <location>
        <begin position="1"/>
        <end position="22"/>
    </location>
</feature>
<keyword evidence="3" id="KW-1185">Reference proteome</keyword>